<keyword evidence="6 9" id="KW-0175">Coiled coil</keyword>
<evidence type="ECO:0000256" key="7">
    <source>
        <dbReference type="ARBA" id="ARBA00023212"/>
    </source>
</evidence>
<gene>
    <name evidence="11" type="ORF">HINF_LOCUS37155</name>
    <name evidence="10" type="ORF">HINF_LOCUS39117</name>
</gene>
<evidence type="ECO:0000256" key="1">
    <source>
        <dbReference type="ARBA" id="ARBA00004138"/>
    </source>
</evidence>
<evidence type="ECO:0000256" key="9">
    <source>
        <dbReference type="SAM" id="Coils"/>
    </source>
</evidence>
<keyword evidence="12" id="KW-1185">Reference proteome</keyword>
<dbReference type="PANTHER" id="PTHR14885:SF1">
    <property type="entry name" value="CILIA- AND FLAGELLA-ASSOCIATED PROTEIN 43"/>
    <property type="match status" value="1"/>
</dbReference>
<dbReference type="GO" id="GO:0005930">
    <property type="term" value="C:axoneme"/>
    <property type="evidence" value="ECO:0007669"/>
    <property type="project" value="TreeGrafter"/>
</dbReference>
<dbReference type="GO" id="GO:0060271">
    <property type="term" value="P:cilium assembly"/>
    <property type="evidence" value="ECO:0007669"/>
    <property type="project" value="TreeGrafter"/>
</dbReference>
<comment type="subcellular location">
    <subcellularLocation>
        <location evidence="1">Cell projection</location>
        <location evidence="1">Cilium</location>
    </subcellularLocation>
    <subcellularLocation>
        <location evidence="2">Cytoplasm</location>
        <location evidence="2">Cytoskeleton</location>
    </subcellularLocation>
</comment>
<reference evidence="10" key="1">
    <citation type="submission" date="2023-06" db="EMBL/GenBank/DDBJ databases">
        <authorList>
            <person name="Kurt Z."/>
        </authorList>
    </citation>
    <scope>NUCLEOTIDE SEQUENCE</scope>
</reference>
<evidence type="ECO:0000313" key="12">
    <source>
        <dbReference type="Proteomes" id="UP001642409"/>
    </source>
</evidence>
<keyword evidence="7" id="KW-0206">Cytoskeleton</keyword>
<feature type="coiled-coil region" evidence="9">
    <location>
        <begin position="2444"/>
        <end position="2471"/>
    </location>
</feature>
<sequence length="2569" mass="293681">MSIGVPIHVEAYAGEKIFGIDGINYFVKQHSVYAIHDDGHQDVMYTHSSIIDTYSFMPNQQQIAIISAQRLEILSLKDFSVIVGYQFKLQCSHISVSADSQLLVAVTPYPKNQLYLYRLLSNDEPFLLTKTKLDQPKRLDIDPSDLLTEQKQYTPWMVAEFLPGSSQNIILINRQGVYLGVVQIKAQFVVVQIGQIGRNPRIPVPIKPSLEELVECYTLKNLFELKGGQDNSQMETQVNTLLQQCYQFQQSEPKSQQTILPHGGKTVQDIISQIQKPLRQNDEISEFTTTNLRNNIKQIITSEFESICQFCEFTGQYSVFNSFVFVVCRNFGVLTFLVDNTKQYVDPIFGFLDFDYDSIEGVNKEKLSQLSDENLGLVNQTTNTFENIIVDEQYKGDRRLTSVACNQIVTDYQIQLVLGFQDTSIKYFDIQVQEAEINVYEKWPKPAQQMQYHLALGPIIRLQMIQLDPSSIFFNYVSSNKMTLVNFCEQLCYVQGHLNERSEKIKVGEPLTVLQCYGQSTDQFGQNLRKNHINAMIRMKLFNKMNAQTLSENTKLYWKQTLDNLDKKSDVISDFIIQLMHQHTQDKNVRAEIASFTGEDGKTISVSGTLDGRLIINQQGKQNYTTARIPINILDKEWLVPDPITSLDSIQQVKVVITGHASGYLRFYNLVGDGSVKLLNRIKVSDLPITNICTTQDQQAMMVSDSGFNCYYLSSIQKDSLILGQFNILSMPNLSPFDQNSNFAGVTVSYNNFVLQQLNKLIYSVDEIRNQLKSRSDNQQSVKYCKQSIMNSAKKPTDDLSMPAKVMLGSEKITDENVEKIQIQVKPLLQPYLDQYLKEMFNHIVKICCTRESFYVALSNGDIVKLGYPSSDRIMTANDQGLIVIGNEFATRMQQANAYELEQLENKYFQIGRTQIIDPVEMSPQVLRTGYPISSFCVDPCAVPPPCIVSDLIYIGLKDGRVMVYQMKSAHEKQTIQQQSVMKNDLPLSQYPLVSMKSQIIQLQIHQNVLLIADEFMTLLGLPCVPQVAFLKKTAAQILKNDDILPPLPTSELLINQIQIADIKLSGPIRSCQTQNYVAVDTQYGLKHIKLQSREGRCELSIVMSGGEYYLLEIPQQFINTCSQQQSSVDAASRQFIQNSLQQSGAIDGNIQNKTNLKMSNEMRNLNRNFFMTQQDQSTIQQLMITIQAFVDGPLKTDHPFCSHVTQHLCKRWSMEAADLLNQNNLLEHKDDILQYKIEDNVKNQELQKKQLLNKIALDSLKIETSYSQAARLAGLIVTSNLRIRTNSLLVDEAVKICEIAKDIEKQNLLVLKEKGLQVLPVNSSLTFLQHGEKLESNPNLDYKDVQKILAGSSRLNENELRISSQVSNLSRAALIQNAAEYEKQFKADLLASKAYLHSLTRDRILSADKNQVGEAVCGLQDKNLFVGSIPVPANAQLTIAKAKKIALLRSAQLVSERMAPYLPPALVKNAEGKYVLPSASERNKQNQEQQQTFVQVTSRTTYEQGFNVAESETYEPPTIDQSQEDPFGLTSHEQSFQSGTLLKTLGLGTEPKFRAPLVPFVPKPVYTAGENLPSQIQQLPSIKRFSLISTPSLRRACFMESEIVFSVRAMQQMYLLKAINILLIKDANQKILKVKDQKFRSIQKLQEFVQQLRDIGKELTYYAREQTMTELIEQQRKKLFSDFLAAGVAMEECAERASKQAPLLGSEEEIGERAINLLPMDLLDINTVVGFVNCDHVDKTESLSVALGFDPYGQQDDKKKQNAFVLELRKLASQCTVEKFSLLVALFLNEIKAGTNQNAQVTQTLQAFTDEGLFAVENIENLIEKTRRQLNNQNVIIDPEVMKMAAAYKRALYEMMRGSVDASNRVSVRDIVIPPSFGLQNKAGVKLSKEQEAQIEAYLTKLKEIDESRNKEQKRLVAMAQKLREQASDLSTQFDYQTLKQLRDRRFNAEIKIQALQLNQCLIVQRQLQRQKQLMYLQEKNLLGQRFSELKQQFAEYRKWIKEIQLKYAEKSTQVIDDIKKFNDSMDKANIIQDAKMRELLKKNVNATVLAQNIRQVLNGENRQKIQQNIYSNYKQLEQQYQSTLDLFFTNTERDVTSQYFKEVSEAAKTLFDQFFKRQNLQGTHDKSSFSSLFNDMIFPDGIYPELIIRNSKAPIKAANIPIRFMMPFMVLYSKLIPLESIQEFADLKLSGKNAVGLSQTFDILRSFKGFASIVSQQVQLKAAQMNTFVNELNAIQNELDNSQQFETQAEIEKLKQLFANAAVLNIIKEGQTEYPRPFEALNDQFKIQYNIDEQGNIQAVTDVDRIDLDSNDDIVMRDDSQFLIIDKDYIAKTINDTLSRKGAELKSKLEDISKIHMRINQLRMKIEITQQLTKDFNAQTTDFQMIKVSKEMLDIIRTNTSTEVRKAQEVKTMMNKLEHSRKAHEIIIKDRDVQIARIPEEADKIHIQNQILMQKIEELEAKNIQREQAIPDFVDEEGEDAFEDEATTTLDLEELSKKYLMKKQKMRTTQKTLKEQEIKEQEETDKKFRRIAALRKMRELSKAQEEEMQFLINELDKLRKKTYPSFE</sequence>
<evidence type="ECO:0000256" key="6">
    <source>
        <dbReference type="ARBA" id="ARBA00023054"/>
    </source>
</evidence>
<organism evidence="10">
    <name type="scientific">Hexamita inflata</name>
    <dbReference type="NCBI Taxonomy" id="28002"/>
    <lineage>
        <taxon>Eukaryota</taxon>
        <taxon>Metamonada</taxon>
        <taxon>Diplomonadida</taxon>
        <taxon>Hexamitidae</taxon>
        <taxon>Hexamitinae</taxon>
        <taxon>Hexamita</taxon>
    </lineage>
</organism>
<keyword evidence="8" id="KW-0966">Cell projection</keyword>
<evidence type="ECO:0000256" key="2">
    <source>
        <dbReference type="ARBA" id="ARBA00004245"/>
    </source>
</evidence>
<comment type="caution">
    <text evidence="10">The sequence shown here is derived from an EMBL/GenBank/DDBJ whole genome shotgun (WGS) entry which is preliminary data.</text>
</comment>
<feature type="coiled-coil region" evidence="9">
    <location>
        <begin position="2536"/>
        <end position="2563"/>
    </location>
</feature>
<evidence type="ECO:0000256" key="3">
    <source>
        <dbReference type="ARBA" id="ARBA00022490"/>
    </source>
</evidence>
<evidence type="ECO:0000313" key="11">
    <source>
        <dbReference type="EMBL" id="CAL6037994.1"/>
    </source>
</evidence>
<reference evidence="11 12" key="2">
    <citation type="submission" date="2024-07" db="EMBL/GenBank/DDBJ databases">
        <authorList>
            <person name="Akdeniz Z."/>
        </authorList>
    </citation>
    <scope>NUCLEOTIDE SEQUENCE [LARGE SCALE GENOMIC DNA]</scope>
</reference>
<proteinExistence type="predicted"/>
<dbReference type="SUPFAM" id="SSF50978">
    <property type="entry name" value="WD40 repeat-like"/>
    <property type="match status" value="1"/>
</dbReference>
<dbReference type="InterPro" id="IPR036322">
    <property type="entry name" value="WD40_repeat_dom_sf"/>
</dbReference>
<protein>
    <submittedName>
        <fullName evidence="10">Uncharacterized protein</fullName>
    </submittedName>
</protein>
<evidence type="ECO:0000256" key="4">
    <source>
        <dbReference type="ARBA" id="ARBA00022574"/>
    </source>
</evidence>
<feature type="coiled-coil region" evidence="9">
    <location>
        <begin position="1889"/>
        <end position="1916"/>
    </location>
</feature>
<keyword evidence="5" id="KW-0677">Repeat</keyword>
<dbReference type="EMBL" id="CAXDID020000138">
    <property type="protein sequence ID" value="CAL6037994.1"/>
    <property type="molecule type" value="Genomic_DNA"/>
</dbReference>
<dbReference type="EMBL" id="CATOUU010000824">
    <property type="protein sequence ID" value="CAI9951472.1"/>
    <property type="molecule type" value="Genomic_DNA"/>
</dbReference>
<evidence type="ECO:0000256" key="5">
    <source>
        <dbReference type="ARBA" id="ARBA00022737"/>
    </source>
</evidence>
<dbReference type="PANTHER" id="PTHR14885">
    <property type="entry name" value="CILIA- AND FLAGELLA-ASSOCIATED PROTEIN 43-RELATED"/>
    <property type="match status" value="1"/>
</dbReference>
<dbReference type="Proteomes" id="UP001642409">
    <property type="component" value="Unassembled WGS sequence"/>
</dbReference>
<accession>A0AA86Q8L0</accession>
<evidence type="ECO:0000313" key="10">
    <source>
        <dbReference type="EMBL" id="CAI9951472.1"/>
    </source>
</evidence>
<keyword evidence="4" id="KW-0853">WD repeat</keyword>
<keyword evidence="3" id="KW-0963">Cytoplasm</keyword>
<name>A0AA86Q8L0_9EUKA</name>
<evidence type="ECO:0000256" key="8">
    <source>
        <dbReference type="ARBA" id="ARBA00023273"/>
    </source>
</evidence>